<evidence type="ECO:0000256" key="6">
    <source>
        <dbReference type="PIRSR" id="PIRSR000097-3"/>
    </source>
</evidence>
<dbReference type="SUPFAM" id="SSF51430">
    <property type="entry name" value="NAD(P)-linked oxidoreductase"/>
    <property type="match status" value="1"/>
</dbReference>
<evidence type="ECO:0000256" key="5">
    <source>
        <dbReference type="PIRSR" id="PIRSR000097-2"/>
    </source>
</evidence>
<dbReference type="PROSITE" id="PS00062">
    <property type="entry name" value="ALDOKETO_REDUCTASE_2"/>
    <property type="match status" value="1"/>
</dbReference>
<dbReference type="FunFam" id="3.20.20.100:FF:000006">
    <property type="entry name" value="Aldo-keto reductase family 1 member A1"/>
    <property type="match status" value="1"/>
</dbReference>
<dbReference type="InterPro" id="IPR036812">
    <property type="entry name" value="NAD(P)_OxRdtase_dom_sf"/>
</dbReference>
<feature type="active site" description="Proton donor" evidence="4">
    <location>
        <position position="52"/>
    </location>
</feature>
<dbReference type="GO" id="GO:0016491">
    <property type="term" value="F:oxidoreductase activity"/>
    <property type="evidence" value="ECO:0007669"/>
    <property type="project" value="UniProtKB-KW"/>
</dbReference>
<dbReference type="EMBL" id="OU900100">
    <property type="protein sequence ID" value="CAG9863740.1"/>
    <property type="molecule type" value="Genomic_DNA"/>
</dbReference>
<dbReference type="PANTHER" id="PTHR11732">
    <property type="entry name" value="ALDO/KETO REDUCTASE"/>
    <property type="match status" value="1"/>
</dbReference>
<dbReference type="OrthoDB" id="416253at2759"/>
<dbReference type="InterPro" id="IPR020471">
    <property type="entry name" value="AKR"/>
</dbReference>
<sequence length="327" mass="37172">MATIAYKKMLGGQKMPAIGLGTWMSTDEQELERALNAALEAGYRHIDTATVYFNEELIGRVLSKWISSGKIRREELFITTKLPVAGVHEDRVELFIKKSLEDLQLDYLDLYLIHFPVASNYVGAPITPPDQLKVENNDLLAVWKKMEEQVDAGRTKAIGLSNFNQKQVERILKNCRIPPACLQVELHVSLQQKELVDYCHKNDIVVVAYSPLGNPSYNNFLKTVGQDGKELPNNLQNPVVKSIANKYNKSPGQVLLRFLIERNIVPIPKSVTPKRIEENLNVFDFSLDLEDMEKLRELDRGEIARICDFAFFPPLKNAPEYPFSSQL</sequence>
<organism evidence="8 9">
    <name type="scientific">Phyllotreta striolata</name>
    <name type="common">Striped flea beetle</name>
    <name type="synonym">Crioceris striolata</name>
    <dbReference type="NCBI Taxonomy" id="444603"/>
    <lineage>
        <taxon>Eukaryota</taxon>
        <taxon>Metazoa</taxon>
        <taxon>Ecdysozoa</taxon>
        <taxon>Arthropoda</taxon>
        <taxon>Hexapoda</taxon>
        <taxon>Insecta</taxon>
        <taxon>Pterygota</taxon>
        <taxon>Neoptera</taxon>
        <taxon>Endopterygota</taxon>
        <taxon>Coleoptera</taxon>
        <taxon>Polyphaga</taxon>
        <taxon>Cucujiformia</taxon>
        <taxon>Chrysomeloidea</taxon>
        <taxon>Chrysomelidae</taxon>
        <taxon>Galerucinae</taxon>
        <taxon>Alticini</taxon>
        <taxon>Phyllotreta</taxon>
    </lineage>
</organism>
<protein>
    <recommendedName>
        <fullName evidence="7">NADP-dependent oxidoreductase domain-containing protein</fullName>
    </recommendedName>
</protein>
<dbReference type="PROSITE" id="PS00798">
    <property type="entry name" value="ALDOKETO_REDUCTASE_1"/>
    <property type="match status" value="1"/>
</dbReference>
<dbReference type="Proteomes" id="UP001153712">
    <property type="component" value="Chromosome 7"/>
</dbReference>
<evidence type="ECO:0000256" key="2">
    <source>
        <dbReference type="ARBA" id="ARBA00022857"/>
    </source>
</evidence>
<dbReference type="PROSITE" id="PS00063">
    <property type="entry name" value="ALDOKETO_REDUCTASE_3"/>
    <property type="match status" value="1"/>
</dbReference>
<evidence type="ECO:0000259" key="7">
    <source>
        <dbReference type="Pfam" id="PF00248"/>
    </source>
</evidence>
<keyword evidence="9" id="KW-1185">Reference proteome</keyword>
<dbReference type="AlphaFoldDB" id="A0A9N9XQQ3"/>
<dbReference type="InterPro" id="IPR018170">
    <property type="entry name" value="Aldo/ket_reductase_CS"/>
</dbReference>
<feature type="domain" description="NADP-dependent oxidoreductase" evidence="7">
    <location>
        <begin position="18"/>
        <end position="299"/>
    </location>
</feature>
<gene>
    <name evidence="8" type="ORF">PHYEVI_LOCUS10024</name>
</gene>
<feature type="site" description="Lowers pKa of active site Tyr" evidence="6">
    <location>
        <position position="81"/>
    </location>
</feature>
<evidence type="ECO:0000256" key="1">
    <source>
        <dbReference type="ARBA" id="ARBA00007905"/>
    </source>
</evidence>
<keyword evidence="2" id="KW-0521">NADP</keyword>
<evidence type="ECO:0000313" key="9">
    <source>
        <dbReference type="Proteomes" id="UP001153712"/>
    </source>
</evidence>
<name>A0A9N9XQQ3_PHYSR</name>
<reference evidence="8" key="1">
    <citation type="submission" date="2022-01" db="EMBL/GenBank/DDBJ databases">
        <authorList>
            <person name="King R."/>
        </authorList>
    </citation>
    <scope>NUCLEOTIDE SEQUENCE</scope>
</reference>
<dbReference type="PRINTS" id="PR00069">
    <property type="entry name" value="ALDKETRDTASE"/>
</dbReference>
<feature type="binding site" evidence="5">
    <location>
        <position position="114"/>
    </location>
    <ligand>
        <name>substrate</name>
    </ligand>
</feature>
<dbReference type="Pfam" id="PF00248">
    <property type="entry name" value="Aldo_ket_red"/>
    <property type="match status" value="1"/>
</dbReference>
<dbReference type="PIRSF" id="PIRSF000097">
    <property type="entry name" value="AKR"/>
    <property type="match status" value="1"/>
</dbReference>
<evidence type="ECO:0000256" key="4">
    <source>
        <dbReference type="PIRSR" id="PIRSR000097-1"/>
    </source>
</evidence>
<accession>A0A9N9XQQ3</accession>
<evidence type="ECO:0000313" key="8">
    <source>
        <dbReference type="EMBL" id="CAG9863740.1"/>
    </source>
</evidence>
<proteinExistence type="inferred from homology"/>
<dbReference type="InterPro" id="IPR023210">
    <property type="entry name" value="NADP_OxRdtase_dom"/>
</dbReference>
<evidence type="ECO:0000256" key="3">
    <source>
        <dbReference type="ARBA" id="ARBA00023002"/>
    </source>
</evidence>
<keyword evidence="3" id="KW-0560">Oxidoreductase</keyword>
<dbReference type="Gene3D" id="3.20.20.100">
    <property type="entry name" value="NADP-dependent oxidoreductase domain"/>
    <property type="match status" value="1"/>
</dbReference>
<comment type="similarity">
    <text evidence="1">Belongs to the aldo/keto reductase family.</text>
</comment>